<comment type="caution">
    <text evidence="2">The sequence shown here is derived from an EMBL/GenBank/DDBJ whole genome shotgun (WGS) entry which is preliminary data.</text>
</comment>
<dbReference type="AlphaFoldDB" id="A0AAW6RDI5"/>
<evidence type="ECO:0008006" key="4">
    <source>
        <dbReference type="Google" id="ProtNLM"/>
    </source>
</evidence>
<reference evidence="2 3" key="1">
    <citation type="submission" date="2023-04" db="EMBL/GenBank/DDBJ databases">
        <title>Ottowia paracancer sp. nov., isolated from human stomach.</title>
        <authorList>
            <person name="Song Y."/>
        </authorList>
    </citation>
    <scope>NUCLEOTIDE SEQUENCE [LARGE SCALE GENOMIC DNA]</scope>
    <source>
        <strain evidence="2 3">10c7w1</strain>
    </source>
</reference>
<organism evidence="2 3">
    <name type="scientific">Ottowia cancrivicina</name>
    <dbReference type="NCBI Taxonomy" id="3040346"/>
    <lineage>
        <taxon>Bacteria</taxon>
        <taxon>Pseudomonadati</taxon>
        <taxon>Pseudomonadota</taxon>
        <taxon>Betaproteobacteria</taxon>
        <taxon>Burkholderiales</taxon>
        <taxon>Comamonadaceae</taxon>
        <taxon>Ottowia</taxon>
    </lineage>
</organism>
<accession>A0AAW6RDI5</accession>
<feature type="signal peptide" evidence="1">
    <location>
        <begin position="1"/>
        <end position="28"/>
    </location>
</feature>
<evidence type="ECO:0000313" key="2">
    <source>
        <dbReference type="EMBL" id="MDG9698458.1"/>
    </source>
</evidence>
<feature type="chain" id="PRO_5044014951" description="DUF2946 domain-containing protein" evidence="1">
    <location>
        <begin position="29"/>
        <end position="130"/>
    </location>
</feature>
<name>A0AAW6RDI5_9BURK</name>
<evidence type="ECO:0000256" key="1">
    <source>
        <dbReference type="SAM" id="SignalP"/>
    </source>
</evidence>
<dbReference type="Proteomes" id="UP001237156">
    <property type="component" value="Unassembled WGS sequence"/>
</dbReference>
<gene>
    <name evidence="2" type="ORF">QB898_01770</name>
</gene>
<protein>
    <recommendedName>
        <fullName evidence="4">DUF2946 domain-containing protein</fullName>
    </recommendedName>
</protein>
<evidence type="ECO:0000313" key="3">
    <source>
        <dbReference type="Proteomes" id="UP001237156"/>
    </source>
</evidence>
<keyword evidence="1" id="KW-0732">Signal</keyword>
<dbReference type="EMBL" id="JARVII010000002">
    <property type="protein sequence ID" value="MDG9698458.1"/>
    <property type="molecule type" value="Genomic_DNA"/>
</dbReference>
<sequence length="130" mass="13636">MLCRLPVSVRRFWALAAALLVLWAAAHPALLNATAGERVLLCTAQGMEWVAVAGEAQDGAPFQPLAQSAPAGCPWCVFMQLLLPAPPAPVGALARASAARLVRVLTAPAWRPPVEAARHLRALPGRGPPL</sequence>
<proteinExistence type="predicted"/>
<keyword evidence="3" id="KW-1185">Reference proteome</keyword>